<protein>
    <submittedName>
        <fullName evidence="1">Uncharacterized protein</fullName>
    </submittedName>
</protein>
<sequence>MNKPTCESKIRFGTNLTMPLGNDNTKQQTIAKLGIQAKQAELGIKKFKQNLSSQVLTLNELNQVQKTLTTENLIIVICVLNALERIMK</sequence>
<proteinExistence type="predicted"/>
<evidence type="ECO:0000313" key="1">
    <source>
        <dbReference type="EMBL" id="QKQ23664.1"/>
    </source>
</evidence>
<accession>A0A6N0HMV1</accession>
<gene>
    <name evidence="1" type="ORF">HUE58_00225</name>
</gene>
<reference evidence="1 2" key="1">
    <citation type="submission" date="2020-05" db="EMBL/GenBank/DDBJ databases">
        <title>Horizontal transmission and recombination maintain forever young bacterial symbiont genomes.</title>
        <authorList>
            <person name="Russell S.L."/>
            <person name="Pepper-Tunick E."/>
            <person name="Svedberg J."/>
            <person name="Byrne A."/>
            <person name="Ruelas Castillo J."/>
            <person name="Vollmers C."/>
            <person name="Beinart R.A."/>
            <person name="Corbett-Detig R."/>
        </authorList>
    </citation>
    <scope>NUCLEOTIDE SEQUENCE [LARGE SCALE GENOMIC DNA]</scope>
    <source>
        <strain evidence="1">JDF_Ridge</strain>
    </source>
</reference>
<evidence type="ECO:0000313" key="2">
    <source>
        <dbReference type="Proteomes" id="UP000509429"/>
    </source>
</evidence>
<organism evidence="1 2">
    <name type="scientific">Candidatus Ruthia endofausta</name>
    <dbReference type="NCBI Taxonomy" id="2738852"/>
    <lineage>
        <taxon>Bacteria</taxon>
        <taxon>Pseudomonadati</taxon>
        <taxon>Pseudomonadota</taxon>
        <taxon>Gammaproteobacteria</taxon>
        <taxon>Candidatus Pseudothioglobaceae</taxon>
        <taxon>Candidatus Ruthturnera</taxon>
    </lineage>
</organism>
<dbReference type="AlphaFoldDB" id="A0A6N0HMV1"/>
<dbReference type="KEGG" id="reo:HUE58_00225"/>
<keyword evidence="2" id="KW-1185">Reference proteome</keyword>
<dbReference type="Proteomes" id="UP000509429">
    <property type="component" value="Chromosome"/>
</dbReference>
<name>A0A6N0HMV1_9GAMM</name>
<dbReference type="RefSeq" id="WP_174605104.1">
    <property type="nucleotide sequence ID" value="NZ_CP054490.1"/>
</dbReference>
<dbReference type="EMBL" id="CP054490">
    <property type="protein sequence ID" value="QKQ23664.1"/>
    <property type="molecule type" value="Genomic_DNA"/>
</dbReference>